<feature type="domain" description="HhH-GPD" evidence="4">
    <location>
        <begin position="49"/>
        <end position="204"/>
    </location>
</feature>
<dbReference type="Gene3D" id="1.10.340.30">
    <property type="entry name" value="Hypothetical protein, domain 2"/>
    <property type="match status" value="1"/>
</dbReference>
<dbReference type="GO" id="GO:0005634">
    <property type="term" value="C:nucleus"/>
    <property type="evidence" value="ECO:0007669"/>
    <property type="project" value="TreeGrafter"/>
</dbReference>
<dbReference type="GO" id="GO:0008725">
    <property type="term" value="F:DNA-3-methyladenine glycosylase activity"/>
    <property type="evidence" value="ECO:0007669"/>
    <property type="project" value="TreeGrafter"/>
</dbReference>
<proteinExistence type="inferred from homology"/>
<organism evidence="5">
    <name type="scientific">marine metagenome</name>
    <dbReference type="NCBI Taxonomy" id="408172"/>
    <lineage>
        <taxon>unclassified sequences</taxon>
        <taxon>metagenomes</taxon>
        <taxon>ecological metagenomes</taxon>
    </lineage>
</organism>
<accession>A0A381SRR4</accession>
<dbReference type="GO" id="GO:0006307">
    <property type="term" value="P:DNA alkylation repair"/>
    <property type="evidence" value="ECO:0007669"/>
    <property type="project" value="TreeGrafter"/>
</dbReference>
<dbReference type="SUPFAM" id="SSF48150">
    <property type="entry name" value="DNA-glycosylase"/>
    <property type="match status" value="1"/>
</dbReference>
<name>A0A381SRR4_9ZZZZ</name>
<comment type="similarity">
    <text evidence="1">Belongs to the alkylbase DNA glycosidase AlkA family.</text>
</comment>
<evidence type="ECO:0000259" key="4">
    <source>
        <dbReference type="SMART" id="SM00478"/>
    </source>
</evidence>
<keyword evidence="3" id="KW-0234">DNA repair</keyword>
<dbReference type="GO" id="GO:0032131">
    <property type="term" value="F:alkylated DNA binding"/>
    <property type="evidence" value="ECO:0007669"/>
    <property type="project" value="TreeGrafter"/>
</dbReference>
<dbReference type="PANTHER" id="PTHR43003:SF5">
    <property type="entry name" value="DNA-3-METHYLADENINE GLYCOSYLASE"/>
    <property type="match status" value="1"/>
</dbReference>
<evidence type="ECO:0000256" key="2">
    <source>
        <dbReference type="ARBA" id="ARBA00022763"/>
    </source>
</evidence>
<dbReference type="PANTHER" id="PTHR43003">
    <property type="entry name" value="DNA-3-METHYLADENINE GLYCOSYLASE"/>
    <property type="match status" value="1"/>
</dbReference>
<keyword evidence="2" id="KW-0227">DNA damage</keyword>
<sequence length="206" mass="22796">VRPTKAQMAALKRRDPVLGARIKHLPSFPNFPVGVLRGPYFHVLARSIVYQQLATRAAATIYGRVRKLGPGPRFPTPAQMLALSDEELRGAGLSGNKAKALRDLASKIVSGELRLKGIARHEDAEVIRLLSTVWGIGEWTAQMFLIFKLGRLDIMPSGDLGVQNGLRILDGLDSRPSPDTLLLRAEVWRPLRSVAAWYLWRLTDTG</sequence>
<dbReference type="Pfam" id="PF00730">
    <property type="entry name" value="HhH-GPD"/>
    <property type="match status" value="1"/>
</dbReference>
<reference evidence="5" key="1">
    <citation type="submission" date="2018-05" db="EMBL/GenBank/DDBJ databases">
        <authorList>
            <person name="Lanie J.A."/>
            <person name="Ng W.-L."/>
            <person name="Kazmierczak K.M."/>
            <person name="Andrzejewski T.M."/>
            <person name="Davidsen T.M."/>
            <person name="Wayne K.J."/>
            <person name="Tettelin H."/>
            <person name="Glass J.I."/>
            <person name="Rusch D."/>
            <person name="Podicherti R."/>
            <person name="Tsui H.-C.T."/>
            <person name="Winkler M.E."/>
        </authorList>
    </citation>
    <scope>NUCLEOTIDE SEQUENCE</scope>
</reference>
<dbReference type="GO" id="GO:0043916">
    <property type="term" value="F:DNA-7-methylguanine glycosylase activity"/>
    <property type="evidence" value="ECO:0007669"/>
    <property type="project" value="TreeGrafter"/>
</dbReference>
<evidence type="ECO:0000313" key="5">
    <source>
        <dbReference type="EMBL" id="SVA06179.1"/>
    </source>
</evidence>
<dbReference type="InterPro" id="IPR003265">
    <property type="entry name" value="HhH-GPD_domain"/>
</dbReference>
<feature type="non-terminal residue" evidence="5">
    <location>
        <position position="1"/>
    </location>
</feature>
<dbReference type="EMBL" id="UINC01003420">
    <property type="protein sequence ID" value="SVA06179.1"/>
    <property type="molecule type" value="Genomic_DNA"/>
</dbReference>
<evidence type="ECO:0000256" key="1">
    <source>
        <dbReference type="ARBA" id="ARBA00010817"/>
    </source>
</evidence>
<dbReference type="InterPro" id="IPR011257">
    <property type="entry name" value="DNA_glycosylase"/>
</dbReference>
<gene>
    <name evidence="5" type="ORF">METZ01_LOCUS59033</name>
</gene>
<dbReference type="SMART" id="SM00478">
    <property type="entry name" value="ENDO3c"/>
    <property type="match status" value="1"/>
</dbReference>
<dbReference type="AlphaFoldDB" id="A0A381SRR4"/>
<dbReference type="CDD" id="cd00056">
    <property type="entry name" value="ENDO3c"/>
    <property type="match status" value="1"/>
</dbReference>
<dbReference type="GO" id="GO:0032993">
    <property type="term" value="C:protein-DNA complex"/>
    <property type="evidence" value="ECO:0007669"/>
    <property type="project" value="TreeGrafter"/>
</dbReference>
<protein>
    <recommendedName>
        <fullName evidence="4">HhH-GPD domain-containing protein</fullName>
    </recommendedName>
</protein>
<dbReference type="InterPro" id="IPR051912">
    <property type="entry name" value="Alkylbase_DNA_Glycosylase/TA"/>
</dbReference>
<dbReference type="Gene3D" id="1.10.1670.40">
    <property type="match status" value="1"/>
</dbReference>
<dbReference type="GO" id="GO:0006285">
    <property type="term" value="P:base-excision repair, AP site formation"/>
    <property type="evidence" value="ECO:0007669"/>
    <property type="project" value="TreeGrafter"/>
</dbReference>
<dbReference type="FunFam" id="1.10.340.30:FF:000004">
    <property type="entry name" value="DNA-3-methyladenine glycosylase II"/>
    <property type="match status" value="1"/>
</dbReference>
<evidence type="ECO:0000256" key="3">
    <source>
        <dbReference type="ARBA" id="ARBA00023204"/>
    </source>
</evidence>